<gene>
    <name evidence="6" type="ORF">BP6252_13164</name>
</gene>
<feature type="compositionally biased region" description="Low complexity" evidence="4">
    <location>
        <begin position="14"/>
        <end position="27"/>
    </location>
</feature>
<feature type="domain" description="BED-type" evidence="5">
    <location>
        <begin position="64"/>
        <end position="90"/>
    </location>
</feature>
<evidence type="ECO:0000256" key="1">
    <source>
        <dbReference type="ARBA" id="ARBA00022723"/>
    </source>
</evidence>
<dbReference type="GO" id="GO:0008270">
    <property type="term" value="F:zinc ion binding"/>
    <property type="evidence" value="ECO:0007669"/>
    <property type="project" value="UniProtKB-KW"/>
</dbReference>
<organism evidence="6 7">
    <name type="scientific">Coleophoma cylindrospora</name>
    <dbReference type="NCBI Taxonomy" id="1849047"/>
    <lineage>
        <taxon>Eukaryota</taxon>
        <taxon>Fungi</taxon>
        <taxon>Dikarya</taxon>
        <taxon>Ascomycota</taxon>
        <taxon>Pezizomycotina</taxon>
        <taxon>Leotiomycetes</taxon>
        <taxon>Helotiales</taxon>
        <taxon>Dermateaceae</taxon>
        <taxon>Coleophoma</taxon>
    </lineage>
</organism>
<protein>
    <recommendedName>
        <fullName evidence="5">BED-type domain-containing protein</fullName>
    </recommendedName>
</protein>
<evidence type="ECO:0000313" key="6">
    <source>
        <dbReference type="EMBL" id="RDW58688.1"/>
    </source>
</evidence>
<accession>A0A3D8QAP7</accession>
<evidence type="ECO:0000259" key="5">
    <source>
        <dbReference type="Pfam" id="PF02892"/>
    </source>
</evidence>
<evidence type="ECO:0000256" key="3">
    <source>
        <dbReference type="ARBA" id="ARBA00022833"/>
    </source>
</evidence>
<keyword evidence="7" id="KW-1185">Reference proteome</keyword>
<evidence type="ECO:0000256" key="4">
    <source>
        <dbReference type="SAM" id="MobiDB-lite"/>
    </source>
</evidence>
<comment type="caution">
    <text evidence="6">The sequence shown here is derived from an EMBL/GenBank/DDBJ whole genome shotgun (WGS) entry which is preliminary data.</text>
</comment>
<evidence type="ECO:0000313" key="7">
    <source>
        <dbReference type="Proteomes" id="UP000256645"/>
    </source>
</evidence>
<reference evidence="6 7" key="1">
    <citation type="journal article" date="2018" name="IMA Fungus">
        <title>IMA Genome-F 9: Draft genome sequence of Annulohypoxylon stygium, Aspergillus mulundensis, Berkeleyomyces basicola (syn. Thielaviopsis basicola), Ceratocystis smalleyi, two Cercospora beticola strains, Coleophoma cylindrospora, Fusarium fracticaudum, Phialophora cf. hyalina, and Morchella septimelata.</title>
        <authorList>
            <person name="Wingfield B.D."/>
            <person name="Bills G.F."/>
            <person name="Dong Y."/>
            <person name="Huang W."/>
            <person name="Nel W.J."/>
            <person name="Swalarsk-Parry B.S."/>
            <person name="Vaghefi N."/>
            <person name="Wilken P.M."/>
            <person name="An Z."/>
            <person name="de Beer Z.W."/>
            <person name="De Vos L."/>
            <person name="Chen L."/>
            <person name="Duong T.A."/>
            <person name="Gao Y."/>
            <person name="Hammerbacher A."/>
            <person name="Kikkert J.R."/>
            <person name="Li Y."/>
            <person name="Li H."/>
            <person name="Li K."/>
            <person name="Li Q."/>
            <person name="Liu X."/>
            <person name="Ma X."/>
            <person name="Naidoo K."/>
            <person name="Pethybridge S.J."/>
            <person name="Sun J."/>
            <person name="Steenkamp E.T."/>
            <person name="van der Nest M.A."/>
            <person name="van Wyk S."/>
            <person name="Wingfield M.J."/>
            <person name="Xiong C."/>
            <person name="Yue Q."/>
            <person name="Zhang X."/>
        </authorList>
    </citation>
    <scope>NUCLEOTIDE SEQUENCE [LARGE SCALE GENOMIC DNA]</scope>
    <source>
        <strain evidence="6 7">BP6252</strain>
    </source>
</reference>
<keyword evidence="3" id="KW-0862">Zinc</keyword>
<name>A0A3D8QAP7_9HELO</name>
<keyword evidence="2" id="KW-0863">Zinc-finger</keyword>
<sequence length="92" mass="9593">MASELSASPSFERSSLASLTSGSASSSIDGQKPAAPQTSTTSVTSAAFPVAPTKPLFSGEAKTLICNYCSKSYSGINGRNSLRRHIRCIHEP</sequence>
<proteinExistence type="predicted"/>
<dbReference type="EMBL" id="PDLM01000017">
    <property type="protein sequence ID" value="RDW58688.1"/>
    <property type="molecule type" value="Genomic_DNA"/>
</dbReference>
<dbReference type="Proteomes" id="UP000256645">
    <property type="component" value="Unassembled WGS sequence"/>
</dbReference>
<dbReference type="InterPro" id="IPR003656">
    <property type="entry name" value="Znf_BED"/>
</dbReference>
<dbReference type="AlphaFoldDB" id="A0A3D8QAP7"/>
<keyword evidence="1" id="KW-0479">Metal-binding</keyword>
<dbReference type="GO" id="GO:0003677">
    <property type="term" value="F:DNA binding"/>
    <property type="evidence" value="ECO:0007669"/>
    <property type="project" value="InterPro"/>
</dbReference>
<feature type="region of interest" description="Disordered" evidence="4">
    <location>
        <begin position="1"/>
        <end position="45"/>
    </location>
</feature>
<feature type="compositionally biased region" description="Polar residues" evidence="4">
    <location>
        <begin position="1"/>
        <end position="13"/>
    </location>
</feature>
<evidence type="ECO:0000256" key="2">
    <source>
        <dbReference type="ARBA" id="ARBA00022771"/>
    </source>
</evidence>
<dbReference type="Pfam" id="PF02892">
    <property type="entry name" value="zf-BED"/>
    <property type="match status" value="1"/>
</dbReference>
<feature type="compositionally biased region" description="Polar residues" evidence="4">
    <location>
        <begin position="36"/>
        <end position="45"/>
    </location>
</feature>